<feature type="compositionally biased region" description="Basic residues" evidence="7">
    <location>
        <begin position="275"/>
        <end position="284"/>
    </location>
</feature>
<dbReference type="InterPro" id="IPR024854">
    <property type="entry name" value="Kinectin"/>
</dbReference>
<protein>
    <submittedName>
        <fullName evidence="11">Kinectin isoform X3</fullName>
    </submittedName>
</protein>
<evidence type="ECO:0000256" key="6">
    <source>
        <dbReference type="SAM" id="Coils"/>
    </source>
</evidence>
<feature type="region of interest" description="Disordered" evidence="7">
    <location>
        <begin position="270"/>
        <end position="380"/>
    </location>
</feature>
<feature type="coiled-coil region" evidence="6">
    <location>
        <begin position="1277"/>
        <end position="1409"/>
    </location>
</feature>
<evidence type="ECO:0000313" key="11">
    <source>
        <dbReference type="RefSeq" id="XP_025856422.2"/>
    </source>
</evidence>
<evidence type="ECO:0000256" key="4">
    <source>
        <dbReference type="ARBA" id="ARBA00022989"/>
    </source>
</evidence>
<feature type="compositionally biased region" description="Basic residues" evidence="7">
    <location>
        <begin position="323"/>
        <end position="333"/>
    </location>
</feature>
<evidence type="ECO:0000256" key="5">
    <source>
        <dbReference type="ARBA" id="ARBA00023136"/>
    </source>
</evidence>
<evidence type="ECO:0000256" key="7">
    <source>
        <dbReference type="SAM" id="MobiDB-lite"/>
    </source>
</evidence>
<dbReference type="Pfam" id="PF05104">
    <property type="entry name" value="Rib_recp_KP_reg"/>
    <property type="match status" value="1"/>
</dbReference>
<dbReference type="GO" id="GO:0015031">
    <property type="term" value="P:protein transport"/>
    <property type="evidence" value="ECO:0007669"/>
    <property type="project" value="InterPro"/>
</dbReference>
<dbReference type="Proteomes" id="UP001652641">
    <property type="component" value="Chromosome 6"/>
</dbReference>
<proteinExistence type="predicted"/>
<dbReference type="GO" id="GO:0005789">
    <property type="term" value="C:endoplasmic reticulum membrane"/>
    <property type="evidence" value="ECO:0007669"/>
    <property type="project" value="UniProtKB-SubCell"/>
</dbReference>
<feature type="transmembrane region" description="Helical" evidence="8">
    <location>
        <begin position="170"/>
        <end position="191"/>
    </location>
</feature>
<keyword evidence="3" id="KW-0256">Endoplasmic reticulum</keyword>
<feature type="compositionally biased region" description="Basic and acidic residues" evidence="7">
    <location>
        <begin position="334"/>
        <end position="344"/>
    </location>
</feature>
<feature type="region of interest" description="Disordered" evidence="7">
    <location>
        <begin position="211"/>
        <end position="242"/>
    </location>
</feature>
<dbReference type="GO" id="GO:0007018">
    <property type="term" value="P:microtubule-based movement"/>
    <property type="evidence" value="ECO:0007669"/>
    <property type="project" value="InterPro"/>
</dbReference>
<reference evidence="11" key="2">
    <citation type="submission" date="2025-08" db="UniProtKB">
        <authorList>
            <consortium name="RefSeq"/>
        </authorList>
    </citation>
    <scope>IDENTIFICATION</scope>
    <source>
        <tissue evidence="11">Cell line</tissue>
    </source>
</reference>
<feature type="coiled-coil region" evidence="6">
    <location>
        <begin position="503"/>
        <end position="658"/>
    </location>
</feature>
<feature type="coiled-coil region" evidence="6">
    <location>
        <begin position="726"/>
        <end position="784"/>
    </location>
</feature>
<dbReference type="RefSeq" id="XP_025856422.2">
    <property type="nucleotide sequence ID" value="XM_026000637.2"/>
</dbReference>
<keyword evidence="2 8" id="KW-0812">Transmembrane</keyword>
<feature type="region of interest" description="Disordered" evidence="7">
    <location>
        <begin position="15"/>
        <end position="37"/>
    </location>
</feature>
<dbReference type="GO" id="GO:0019894">
    <property type="term" value="F:kinesin binding"/>
    <property type="evidence" value="ECO:0007669"/>
    <property type="project" value="InterPro"/>
</dbReference>
<keyword evidence="6" id="KW-0175">Coiled coil</keyword>
<evidence type="ECO:0000256" key="1">
    <source>
        <dbReference type="ARBA" id="ARBA00004389"/>
    </source>
</evidence>
<evidence type="ECO:0000259" key="9">
    <source>
        <dbReference type="Pfam" id="PF05104"/>
    </source>
</evidence>
<keyword evidence="4 8" id="KW-1133">Transmembrane helix</keyword>
<evidence type="ECO:0000256" key="8">
    <source>
        <dbReference type="SAM" id="Phobius"/>
    </source>
</evidence>
<keyword evidence="5 8" id="KW-0472">Membrane</keyword>
<feature type="compositionally biased region" description="Basic and acidic residues" evidence="7">
    <location>
        <begin position="285"/>
        <end position="297"/>
    </location>
</feature>
<feature type="region of interest" description="Disordered" evidence="7">
    <location>
        <begin position="60"/>
        <end position="82"/>
    </location>
</feature>
<dbReference type="CTD" id="3895"/>
<keyword evidence="10" id="KW-1185">Reference proteome</keyword>
<feature type="domain" description="Ribosome receptor lysine/proline rich" evidence="9">
    <location>
        <begin position="191"/>
        <end position="326"/>
    </location>
</feature>
<dbReference type="PANTHER" id="PTHR18864">
    <property type="entry name" value="KINECTIN"/>
    <property type="match status" value="1"/>
</dbReference>
<evidence type="ECO:0000256" key="2">
    <source>
        <dbReference type="ARBA" id="ARBA00022692"/>
    </source>
</evidence>
<evidence type="ECO:0000256" key="3">
    <source>
        <dbReference type="ARBA" id="ARBA00022824"/>
    </source>
</evidence>
<comment type="subcellular location">
    <subcellularLocation>
        <location evidence="1">Endoplasmic reticulum membrane</location>
        <topology evidence="1">Single-pass membrane protein</topology>
    </subcellularLocation>
</comment>
<feature type="coiled-coil region" evidence="6">
    <location>
        <begin position="813"/>
        <end position="1197"/>
    </location>
</feature>
<dbReference type="PANTHER" id="PTHR18864:SF1">
    <property type="entry name" value="KINECTIN"/>
    <property type="match status" value="1"/>
</dbReference>
<sequence length="1491" mass="170629">MLEFGSSLPLRILRGPALPPSQAPSHRRVRVPGSRRGGGWGWESGVRGLGENVWPALETGEVTPSSPRGVCPSSVAPPPPPPPFPTMRFSWRLGISAENQTGSLEKSLGHQTPGVGCAAAHVCPGGACVRRRRAARVAGQRRPNRVQLQLAQVLQNYINKSTMEFYESTYFIVLIPSVVITVIFLFFWLFMKETLYDEVLAKQKREQKLIPTKTDKKKAEKKKNKKKEIQNGNLHESDSESVPRDFKLSDALAVEDEQVVPIPLNVVETSSSVRERKKKEKKHKPVLEEQVTKESDVSKIPGKKVEPVPVTKQPTPPSEAAASKKKPGQKKSKNGSDDQDKKVETLMAPSKKQESLPLQQETKQESGSGKKKVSSKKQKAENVLVDEPLIHATTYIPLMDNADSNPVLDKREVIDLIKPDQVEGIQKTGAKKLKTETDKENAEVKFKDFLLSLKTMMFSEDEALCVVDLLKEKSGVIQDALKRSSKGELTALVHQLQEKDKLLAAVKEDAAVMKDRCKQLTQEMMSEKERSNVVIARMKDRIGTLEKEHNVFQNKMHVSYQETQQMQMKFQQVREQMEAEIAHLKQENGILRDAVSNTTNQLESKQSAELNKLRQDYARLVNELTEKTGKLQQEEVQKKNAEQAVTQLKVQLQEAERRWEEVQSYIRKRTAEHEAAQQDLQSKFVAKENEVQSLHSKLTDTLVSKQQLEQRLMQLMESEQKRVTKEESLQMQVQDILEQNEALKAQIQQFHSQIAAQTSASVLAEELHKVIAEKDKQIKQTEDSLANEHDHLTSKEEELKDIQNMNFLLKAEVQKLQALANEQAAAAHELEKMQKSIHVKDDQIRLLEEQLQCEISNKMEEFKILNDQNKALQLEVQKLQILVSEQPNKDVVEQMEKCIQEKDEKLKTVEELLETGLIQVATKEEELNAIRTENSSLTKEVQDLKAKQNDQVSFASLVEELKKVIHEKDGKIKSVEELLEAEVLKVANKEKTIQDLKQEIEALKEEVGNIQLEKAQQLSITSQIQELQNLLKGKEEQMNTMKTVLEEKEKDLASRGKWLQDLQEENESLKTHIQEVAQHNLKEACSASRLEELETVLKEKENEMKRIETILKERENDLSSKIKLLQEVQDENKLFKSEIEQLKQCNYQQASSFPPHEELLKVISEREKEITGLQNELDSLKEAVEHQRKKNNDLREKNWEAMEALASTEKMLQDKVNKTSKERQQYVEAIELEAKEVLKKLFPKVSVPPNLNYGEWLRGFEKKAKECVAETSGSEEVKVLEHKLKEADEMHTLLQLECEKYKSVLAETEGILQKLQRSVEQEENKWKVKVDESQKTIKQMQLSFTSSEQELERLRRENKDIENLRREREHLEMELEKAEIERSTYVTEVRELKTQLNETLTKLRTEQSERQKVAGDLHKAQQSLDLIQSKIVKAAGDTTVIENSDVSPEAESSEKETMSVSLNQTVTQLQQLLQAVNQQLTKEKEHYQVLE</sequence>
<gene>
    <name evidence="11" type="primary">KTN1</name>
</gene>
<dbReference type="InterPro" id="IPR007794">
    <property type="entry name" value="Rib_rcpt_KP"/>
</dbReference>
<evidence type="ECO:0000313" key="10">
    <source>
        <dbReference type="Proteomes" id="UP001652641"/>
    </source>
</evidence>
<accession>A0A3Q7T7G2</accession>
<name>A0A3Q7T7G2_VULVU</name>
<organism evidence="10 11">
    <name type="scientific">Vulpes vulpes</name>
    <name type="common">Red fox</name>
    <dbReference type="NCBI Taxonomy" id="9627"/>
    <lineage>
        <taxon>Eukaryota</taxon>
        <taxon>Metazoa</taxon>
        <taxon>Chordata</taxon>
        <taxon>Craniata</taxon>
        <taxon>Vertebrata</taxon>
        <taxon>Euteleostomi</taxon>
        <taxon>Mammalia</taxon>
        <taxon>Eutheria</taxon>
        <taxon>Laurasiatheria</taxon>
        <taxon>Carnivora</taxon>
        <taxon>Caniformia</taxon>
        <taxon>Canidae</taxon>
        <taxon>Vulpes</taxon>
    </lineage>
</organism>
<reference key="1">
    <citation type="submission" date="2019-01" db="UniProtKB">
        <authorList>
            <consortium name="RefSeq"/>
        </authorList>
    </citation>
    <scope>IDENTIFICATION</scope>
</reference>
<dbReference type="GeneID" id="112921402"/>